<name>A0ABR2BLR3_9ROSI</name>
<dbReference type="Pfam" id="PF04784">
    <property type="entry name" value="DUF547"/>
    <property type="match status" value="2"/>
</dbReference>
<dbReference type="PROSITE" id="PS51354">
    <property type="entry name" value="GLUTAREDOXIN_2"/>
    <property type="match status" value="1"/>
</dbReference>
<dbReference type="InterPro" id="IPR036390">
    <property type="entry name" value="WH_DNA-bd_sf"/>
</dbReference>
<dbReference type="PROSITE" id="PS50186">
    <property type="entry name" value="DEP"/>
    <property type="match status" value="1"/>
</dbReference>
<evidence type="ECO:0000256" key="1">
    <source>
        <dbReference type="SAM" id="MobiDB-lite"/>
    </source>
</evidence>
<protein>
    <recommendedName>
        <fullName evidence="2">DEP domain-containing protein</fullName>
    </recommendedName>
</protein>
<dbReference type="InterPro" id="IPR002109">
    <property type="entry name" value="Glutaredoxin"/>
</dbReference>
<dbReference type="PANTHER" id="PTHR46361">
    <property type="entry name" value="ELECTRON CARRIER/ PROTEIN DISULFIDE OXIDOREDUCTASE"/>
    <property type="match status" value="1"/>
</dbReference>
<feature type="compositionally biased region" description="Basic and acidic residues" evidence="1">
    <location>
        <begin position="54"/>
        <end position="68"/>
    </location>
</feature>
<evidence type="ECO:0000313" key="4">
    <source>
        <dbReference type="Proteomes" id="UP001472677"/>
    </source>
</evidence>
<feature type="region of interest" description="Disordered" evidence="1">
    <location>
        <begin position="1"/>
        <end position="100"/>
    </location>
</feature>
<dbReference type="SUPFAM" id="SSF52833">
    <property type="entry name" value="Thioredoxin-like"/>
    <property type="match status" value="1"/>
</dbReference>
<dbReference type="CDD" id="cd04371">
    <property type="entry name" value="DEP"/>
    <property type="match status" value="1"/>
</dbReference>
<dbReference type="Pfam" id="PF00462">
    <property type="entry name" value="Glutaredoxin"/>
    <property type="match status" value="1"/>
</dbReference>
<dbReference type="Gene3D" id="1.10.10.10">
    <property type="entry name" value="Winged helix-like DNA-binding domain superfamily/Winged helix DNA-binding domain"/>
    <property type="match status" value="1"/>
</dbReference>
<gene>
    <name evidence="3" type="ORF">V6N12_025095</name>
</gene>
<dbReference type="InterPro" id="IPR006869">
    <property type="entry name" value="DUF547"/>
</dbReference>
<dbReference type="InterPro" id="IPR000591">
    <property type="entry name" value="DEP_dom"/>
</dbReference>
<sequence length="609" mass="69480">MNPIVIHSEQDNADDGDRKTIPQGGGNGGVETIAEPYRQCGGKGDSNSGANKTLDSDIAKEVNDRKNDSGSGHNQHIPAMRARALLPRPEPPKPRVERSQSFSIAGSMPLIGKYIRERSTSFSAAVLNHLSSLQEDAADDFPFRNDPSNLEVTEFKIPGVKVIVKLKGEEERFEDQIKGRITLFTKSNCENCIAARKLFKEKGCPYVEINIDVLTRKAEELIERTGDAEVPKIFFNDRLIGGLETLKSWSETGELEEKMRELLGPKCPEEAPEASDYGIGDEEDVEDELLEVVNHLRRSLQIQDRLIKMKMVKNCFAGTDMVEAIINYLDCGRRKGIATAKMMAQKHFIHHVFGENEFENGNHYYRFLEHEPFIMGCFNFRTLTNDNELKTASFIVDRLSKLMFAILEMDGYVSDNRLHVDYLAISKSQEFRRYIKLTRDLQRINLKLFTPNESLSFFLNLFNAMVIHAVISIGHPEGVVDNKAFFLDFQYLVPMKLNPLIHFGLCKGTRSSPKLRFFTAQNVDEELKTAAMEYFQNEGIEIDCEQRTVYLTRIIKWFSTDFGETDKEILEWVLNYLEGRNAKLLMDLLADEQDTLTIVYQDYDWSGNL</sequence>
<dbReference type="InterPro" id="IPR036249">
    <property type="entry name" value="Thioredoxin-like_sf"/>
</dbReference>
<proteinExistence type="predicted"/>
<dbReference type="SMART" id="SM00049">
    <property type="entry name" value="DEP"/>
    <property type="match status" value="1"/>
</dbReference>
<organism evidence="3 4">
    <name type="scientific">Hibiscus sabdariffa</name>
    <name type="common">roselle</name>
    <dbReference type="NCBI Taxonomy" id="183260"/>
    <lineage>
        <taxon>Eukaryota</taxon>
        <taxon>Viridiplantae</taxon>
        <taxon>Streptophyta</taxon>
        <taxon>Embryophyta</taxon>
        <taxon>Tracheophyta</taxon>
        <taxon>Spermatophyta</taxon>
        <taxon>Magnoliopsida</taxon>
        <taxon>eudicotyledons</taxon>
        <taxon>Gunneridae</taxon>
        <taxon>Pentapetalae</taxon>
        <taxon>rosids</taxon>
        <taxon>malvids</taxon>
        <taxon>Malvales</taxon>
        <taxon>Malvaceae</taxon>
        <taxon>Malvoideae</taxon>
        <taxon>Hibiscus</taxon>
    </lineage>
</organism>
<dbReference type="Gene3D" id="3.40.30.10">
    <property type="entry name" value="Glutaredoxin"/>
    <property type="match status" value="1"/>
</dbReference>
<comment type="caution">
    <text evidence="3">The sequence shown here is derived from an EMBL/GenBank/DDBJ whole genome shotgun (WGS) entry which is preliminary data.</text>
</comment>
<dbReference type="Proteomes" id="UP001472677">
    <property type="component" value="Unassembled WGS sequence"/>
</dbReference>
<dbReference type="InterPro" id="IPR036388">
    <property type="entry name" value="WH-like_DNA-bd_sf"/>
</dbReference>
<reference evidence="3 4" key="1">
    <citation type="journal article" date="2024" name="G3 (Bethesda)">
        <title>Genome assembly of Hibiscus sabdariffa L. provides insights into metabolisms of medicinal natural products.</title>
        <authorList>
            <person name="Kim T."/>
        </authorList>
    </citation>
    <scope>NUCLEOTIDE SEQUENCE [LARGE SCALE GENOMIC DNA]</scope>
    <source>
        <strain evidence="3">TK-2024</strain>
        <tissue evidence="3">Old leaves</tissue>
    </source>
</reference>
<dbReference type="EMBL" id="JBBPBM010000104">
    <property type="protein sequence ID" value="KAK8507986.1"/>
    <property type="molecule type" value="Genomic_DNA"/>
</dbReference>
<accession>A0ABR2BLR3</accession>
<dbReference type="SUPFAM" id="SSF46785">
    <property type="entry name" value="Winged helix' DNA-binding domain"/>
    <property type="match status" value="1"/>
</dbReference>
<dbReference type="PANTHER" id="PTHR46361:SF1">
    <property type="entry name" value="F26K24.21 PROTEIN"/>
    <property type="match status" value="1"/>
</dbReference>
<feature type="domain" description="DEP" evidence="2">
    <location>
        <begin position="296"/>
        <end position="369"/>
    </location>
</feature>
<evidence type="ECO:0000259" key="2">
    <source>
        <dbReference type="PROSITE" id="PS50186"/>
    </source>
</evidence>
<keyword evidence="4" id="KW-1185">Reference proteome</keyword>
<dbReference type="Pfam" id="PF00610">
    <property type="entry name" value="DEP"/>
    <property type="match status" value="1"/>
</dbReference>
<evidence type="ECO:0000313" key="3">
    <source>
        <dbReference type="EMBL" id="KAK8507986.1"/>
    </source>
</evidence>